<organism evidence="3 4">
    <name type="scientific">Halorutilus salinus</name>
    <dbReference type="NCBI Taxonomy" id="2487751"/>
    <lineage>
        <taxon>Archaea</taxon>
        <taxon>Methanobacteriati</taxon>
        <taxon>Methanobacteriota</taxon>
        <taxon>Stenosarchaea group</taxon>
        <taxon>Halobacteria</taxon>
        <taxon>Halorutilales</taxon>
        <taxon>Halorutilaceae</taxon>
        <taxon>Halorutilus</taxon>
    </lineage>
</organism>
<reference evidence="3" key="1">
    <citation type="submission" date="2022-09" db="EMBL/GenBank/DDBJ databases">
        <title>Haloadaptaus new haloarchaeum isolated from saline soil.</title>
        <authorList>
            <person name="Duran-Viseras A."/>
            <person name="Sanchez-Porro C."/>
            <person name="Ventosa A."/>
        </authorList>
    </citation>
    <scope>NUCLEOTIDE SEQUENCE</scope>
    <source>
        <strain evidence="3">F3-133</strain>
    </source>
</reference>
<dbReference type="Gene3D" id="3.40.50.720">
    <property type="entry name" value="NAD(P)-binding Rossmann-like Domain"/>
    <property type="match status" value="1"/>
</dbReference>
<dbReference type="InterPro" id="IPR036291">
    <property type="entry name" value="NAD(P)-bd_dom_sf"/>
</dbReference>
<keyword evidence="4" id="KW-1185">Reference proteome</keyword>
<dbReference type="AlphaFoldDB" id="A0A9Q4GGF2"/>
<dbReference type="InterPro" id="IPR001509">
    <property type="entry name" value="Epimerase_deHydtase"/>
</dbReference>
<feature type="domain" description="NAD-dependent epimerase/dehydratase" evidence="2">
    <location>
        <begin position="4"/>
        <end position="95"/>
    </location>
</feature>
<sequence>MITSPSTVYGEDVPVPTPDDYGTLEPIFFYAASKLACESLCTVYKGTSDFEARNFIANVVGRHGHSVLPDFVEKLRQNPDRRYLGIGSRGSRTYTWMIVLRNTARRGERRRRNIQRRERRHGIRHGNS</sequence>
<evidence type="ECO:0000259" key="2">
    <source>
        <dbReference type="Pfam" id="PF01370"/>
    </source>
</evidence>
<gene>
    <name evidence="3" type="ORF">EGH25_04605</name>
</gene>
<dbReference type="EMBL" id="RKLV01000004">
    <property type="protein sequence ID" value="MCX2818632.1"/>
    <property type="molecule type" value="Genomic_DNA"/>
</dbReference>
<evidence type="ECO:0000313" key="3">
    <source>
        <dbReference type="EMBL" id="MCX2818632.1"/>
    </source>
</evidence>
<feature type="region of interest" description="Disordered" evidence="1">
    <location>
        <begin position="107"/>
        <end position="128"/>
    </location>
</feature>
<dbReference type="Pfam" id="PF01370">
    <property type="entry name" value="Epimerase"/>
    <property type="match status" value="1"/>
</dbReference>
<accession>A0A9Q4GGF2</accession>
<dbReference type="SUPFAM" id="SSF51735">
    <property type="entry name" value="NAD(P)-binding Rossmann-fold domains"/>
    <property type="match status" value="1"/>
</dbReference>
<protein>
    <submittedName>
        <fullName evidence="3">NAD-dependent epimerase/dehydratase family protein</fullName>
    </submittedName>
</protein>
<comment type="caution">
    <text evidence="3">The sequence shown here is derived from an EMBL/GenBank/DDBJ whole genome shotgun (WGS) entry which is preliminary data.</text>
</comment>
<dbReference type="Proteomes" id="UP001149411">
    <property type="component" value="Unassembled WGS sequence"/>
</dbReference>
<evidence type="ECO:0000256" key="1">
    <source>
        <dbReference type="SAM" id="MobiDB-lite"/>
    </source>
</evidence>
<dbReference type="RefSeq" id="WP_266086477.1">
    <property type="nucleotide sequence ID" value="NZ_RKLV01000004.1"/>
</dbReference>
<proteinExistence type="predicted"/>
<name>A0A9Q4GGF2_9EURY</name>
<evidence type="ECO:0000313" key="4">
    <source>
        <dbReference type="Proteomes" id="UP001149411"/>
    </source>
</evidence>